<dbReference type="OrthoDB" id="4327572at2"/>
<feature type="region of interest" description="Disordered" evidence="1">
    <location>
        <begin position="58"/>
        <end position="79"/>
    </location>
</feature>
<dbReference type="AlphaFoldDB" id="B5GS15"/>
<dbReference type="eggNOG" id="ENOG5030DZ1">
    <property type="taxonomic scope" value="Bacteria"/>
</dbReference>
<accession>B5GS15</accession>
<keyword evidence="2" id="KW-0614">Plasmid</keyword>
<gene>
    <name evidence="2" type="ORF">SCLAV_p0318</name>
</gene>
<dbReference type="EMBL" id="CM000914">
    <property type="protein sequence ID" value="EFG03809.2"/>
    <property type="molecule type" value="Genomic_DNA"/>
</dbReference>
<dbReference type="Proteomes" id="UP000002357">
    <property type="component" value="Plasmid pSCL4"/>
</dbReference>
<organism evidence="2 3">
    <name type="scientific">Streptomyces clavuligerus</name>
    <dbReference type="NCBI Taxonomy" id="1901"/>
    <lineage>
        <taxon>Bacteria</taxon>
        <taxon>Bacillati</taxon>
        <taxon>Actinomycetota</taxon>
        <taxon>Actinomycetes</taxon>
        <taxon>Kitasatosporales</taxon>
        <taxon>Streptomycetaceae</taxon>
        <taxon>Streptomyces</taxon>
    </lineage>
</organism>
<sequence>MGPYGPERIYAPRRAPAERAKTEPATEAQVKYLTTLAEKVGTERFDAEFAKVTKMTKMTKGSDIEPRTPRQRCSTAAKRLTKAKARTLISALVGG</sequence>
<proteinExistence type="predicted"/>
<geneLocation type="plasmid" evidence="2 3">
    <name>pSCL4</name>
</geneLocation>
<protein>
    <submittedName>
        <fullName evidence="2">Uncharacterized protein</fullName>
    </submittedName>
</protein>
<evidence type="ECO:0000256" key="1">
    <source>
        <dbReference type="SAM" id="MobiDB-lite"/>
    </source>
</evidence>
<feature type="region of interest" description="Disordered" evidence="1">
    <location>
        <begin position="1"/>
        <end position="23"/>
    </location>
</feature>
<keyword evidence="3" id="KW-1185">Reference proteome</keyword>
<name>B5GS15_STRCL</name>
<evidence type="ECO:0000313" key="2">
    <source>
        <dbReference type="EMBL" id="EFG03809.2"/>
    </source>
</evidence>
<evidence type="ECO:0000313" key="3">
    <source>
        <dbReference type="Proteomes" id="UP000002357"/>
    </source>
</evidence>
<reference evidence="2 3" key="1">
    <citation type="journal article" date="2010" name="Genome Biol. Evol.">
        <title>The sequence of a 1.8-mb bacterial linear plasmid reveals a rich evolutionary reservoir of secondary metabolic pathways.</title>
        <authorList>
            <person name="Medema M.H."/>
            <person name="Trefzer A."/>
            <person name="Kovalchuk A."/>
            <person name="van den Berg M."/>
            <person name="Mueller U."/>
            <person name="Heijne W."/>
            <person name="Wu L."/>
            <person name="Alam M.T."/>
            <person name="Ronning C.M."/>
            <person name="Nierman W.C."/>
            <person name="Bovenberg R.A.L."/>
            <person name="Breitling R."/>
            <person name="Takano E."/>
        </authorList>
    </citation>
    <scope>NUCLEOTIDE SEQUENCE [LARGE SCALE GENOMIC DNA]</scope>
    <source>
        <strain evidence="3">ATCC 27064 / DSM 738 / JCM 4710 / NBRC 13307 / NCIMB 12785 / NRRL 3585 / VKM Ac-602</strain>
        <plasmid evidence="2">pSCL4</plasmid>
    </source>
</reference>